<feature type="transmembrane region" description="Helical" evidence="1">
    <location>
        <begin position="152"/>
        <end position="171"/>
    </location>
</feature>
<feature type="transmembrane region" description="Helical" evidence="1">
    <location>
        <begin position="117"/>
        <end position="137"/>
    </location>
</feature>
<sequence>MDMLLFKKAYIGFELLAGLTGLIYWKKLSGSYWQYFPMYLLSIACLETLNYLIPISLRGPLAIYIIIPFEFLFMYWLFYKTLNSRPKLIWTGVLVYVFAFILELINDAHPIGKDVFLSFSYTIGNIVLLVFILYYFYDLVNSDRILTFYREQMFWVALGLLLFFLGTFPYFGMYNYLRNNYMALLFSYTWIVIFLDYIMYLLFAVSFIWRKTN</sequence>
<evidence type="ECO:0000313" key="2">
    <source>
        <dbReference type="EMBL" id="MCP1384728.1"/>
    </source>
</evidence>
<name>A0ABT1FSJ1_9BACT</name>
<organism evidence="2 3">
    <name type="scientific">Runella salmonicolor</name>
    <dbReference type="NCBI Taxonomy" id="2950278"/>
    <lineage>
        <taxon>Bacteria</taxon>
        <taxon>Pseudomonadati</taxon>
        <taxon>Bacteroidota</taxon>
        <taxon>Cytophagia</taxon>
        <taxon>Cytophagales</taxon>
        <taxon>Spirosomataceae</taxon>
        <taxon>Runella</taxon>
    </lineage>
</organism>
<evidence type="ECO:0000313" key="3">
    <source>
        <dbReference type="Proteomes" id="UP001204772"/>
    </source>
</evidence>
<comment type="caution">
    <text evidence="2">The sequence shown here is derived from an EMBL/GenBank/DDBJ whole genome shotgun (WGS) entry which is preliminary data.</text>
</comment>
<accession>A0ABT1FSJ1</accession>
<feature type="transmembrane region" description="Helical" evidence="1">
    <location>
        <begin position="61"/>
        <end position="82"/>
    </location>
</feature>
<feature type="transmembrane region" description="Helical" evidence="1">
    <location>
        <begin position="32"/>
        <end position="49"/>
    </location>
</feature>
<proteinExistence type="predicted"/>
<keyword evidence="1" id="KW-1133">Transmembrane helix</keyword>
<keyword evidence="3" id="KW-1185">Reference proteome</keyword>
<evidence type="ECO:0000256" key="1">
    <source>
        <dbReference type="SAM" id="Phobius"/>
    </source>
</evidence>
<keyword evidence="1" id="KW-0812">Transmembrane</keyword>
<dbReference type="RefSeq" id="WP_253530504.1">
    <property type="nucleotide sequence ID" value="NZ_JAMZEL010000009.1"/>
</dbReference>
<protein>
    <recommendedName>
        <fullName evidence="4">Histidine kinase</fullName>
    </recommendedName>
</protein>
<reference evidence="2 3" key="1">
    <citation type="submission" date="2022-06" db="EMBL/GenBank/DDBJ databases">
        <title>Runella sp. S5 genome sequencing.</title>
        <authorList>
            <person name="Park S."/>
        </authorList>
    </citation>
    <scope>NUCLEOTIDE SEQUENCE [LARGE SCALE GENOMIC DNA]</scope>
    <source>
        <strain evidence="2 3">S5</strain>
    </source>
</reference>
<dbReference type="EMBL" id="JAMZEL010000009">
    <property type="protein sequence ID" value="MCP1384728.1"/>
    <property type="molecule type" value="Genomic_DNA"/>
</dbReference>
<keyword evidence="1" id="KW-0472">Membrane</keyword>
<evidence type="ECO:0008006" key="4">
    <source>
        <dbReference type="Google" id="ProtNLM"/>
    </source>
</evidence>
<gene>
    <name evidence="2" type="ORF">NCI00_19995</name>
</gene>
<feature type="transmembrane region" description="Helical" evidence="1">
    <location>
        <begin position="88"/>
        <end position="105"/>
    </location>
</feature>
<dbReference type="Proteomes" id="UP001204772">
    <property type="component" value="Unassembled WGS sequence"/>
</dbReference>
<feature type="transmembrane region" description="Helical" evidence="1">
    <location>
        <begin position="183"/>
        <end position="209"/>
    </location>
</feature>